<keyword evidence="5" id="KW-1185">Reference proteome</keyword>
<comment type="caution">
    <text evidence="4">The sequence shown here is derived from an EMBL/GenBank/DDBJ whole genome shotgun (WGS) entry which is preliminary data.</text>
</comment>
<dbReference type="PROSITE" id="PS51450">
    <property type="entry name" value="LRR"/>
    <property type="match status" value="1"/>
</dbReference>
<feature type="compositionally biased region" description="Low complexity" evidence="3">
    <location>
        <begin position="45"/>
        <end position="59"/>
    </location>
</feature>
<dbReference type="InterPro" id="IPR032675">
    <property type="entry name" value="LRR_dom_sf"/>
</dbReference>
<organism evidence="4 5">
    <name type="scientific">Roridomyces roridus</name>
    <dbReference type="NCBI Taxonomy" id="1738132"/>
    <lineage>
        <taxon>Eukaryota</taxon>
        <taxon>Fungi</taxon>
        <taxon>Dikarya</taxon>
        <taxon>Basidiomycota</taxon>
        <taxon>Agaricomycotina</taxon>
        <taxon>Agaricomycetes</taxon>
        <taxon>Agaricomycetidae</taxon>
        <taxon>Agaricales</taxon>
        <taxon>Marasmiineae</taxon>
        <taxon>Mycenaceae</taxon>
        <taxon>Roridomyces</taxon>
    </lineage>
</organism>
<evidence type="ECO:0000313" key="5">
    <source>
        <dbReference type="Proteomes" id="UP001221142"/>
    </source>
</evidence>
<evidence type="ECO:0000256" key="3">
    <source>
        <dbReference type="SAM" id="MobiDB-lite"/>
    </source>
</evidence>
<evidence type="ECO:0008006" key="6">
    <source>
        <dbReference type="Google" id="ProtNLM"/>
    </source>
</evidence>
<dbReference type="InterPro" id="IPR003591">
    <property type="entry name" value="Leu-rich_rpt_typical-subtyp"/>
</dbReference>
<dbReference type="SMART" id="SM00369">
    <property type="entry name" value="LRR_TYP"/>
    <property type="match status" value="2"/>
</dbReference>
<feature type="compositionally biased region" description="Low complexity" evidence="3">
    <location>
        <begin position="17"/>
        <end position="28"/>
    </location>
</feature>
<dbReference type="PANTHER" id="PTHR48051:SF42">
    <property type="entry name" value="LEUCINE-RICH REPEAT-CONTAINING PROTEIN 18-LIKE"/>
    <property type="match status" value="1"/>
</dbReference>
<name>A0AAD7BJX6_9AGAR</name>
<dbReference type="GO" id="GO:0005737">
    <property type="term" value="C:cytoplasm"/>
    <property type="evidence" value="ECO:0007669"/>
    <property type="project" value="TreeGrafter"/>
</dbReference>
<sequence length="468" mass="51287">MYTDTSSPPSSPTAYNDSSPPSSPGPDLNDSDVQPEEGSSTTQQPSHASPPLHLLAASAKSYEWKPPDYEKGGKKKNRRNQSPSSPTRTRMKKRRIEPGSSMETVVASPISFKEPDRETRIWDQASNEMVDNANGNICLEQVASLFCLVFKLTPSTSDRGLSRIPKEFATELSRLCVLDVPLTLGTSMRFHVARLSASLVARPPLLRSWISKIPHELLCVEKLTVLSLRSNKLEILPPSIQYLKNLRDLNVSGNRLKYLPAEILQLKRLENVMIFPNPFLSPDADSVLANGRMVSQPSAESCVPRLIELGYRILFSGGPGAPNAHNLARRQLAVHYELPLDPGIPSPLARVFSAVHPGSMPSDPFSSSTWSADNDEPSLGTCPSPHHSSLAPSTFVSPMEERYTWEKAIGTVVAGGTFPMKWRGCLRGCLDFLVEELAPPSSEAMDVDVVQAIQLDEGGFGEADFEEE</sequence>
<evidence type="ECO:0000256" key="2">
    <source>
        <dbReference type="ARBA" id="ARBA00022737"/>
    </source>
</evidence>
<feature type="region of interest" description="Disordered" evidence="3">
    <location>
        <begin position="1"/>
        <end position="105"/>
    </location>
</feature>
<keyword evidence="1" id="KW-0433">Leucine-rich repeat</keyword>
<gene>
    <name evidence="4" type="ORF">FB45DRAFT_1088228</name>
</gene>
<protein>
    <recommendedName>
        <fullName evidence="6">Leucine rich repeat domain-containing protein</fullName>
    </recommendedName>
</protein>
<dbReference type="PANTHER" id="PTHR48051">
    <property type="match status" value="1"/>
</dbReference>
<dbReference type="Proteomes" id="UP001221142">
    <property type="component" value="Unassembled WGS sequence"/>
</dbReference>
<dbReference type="InterPro" id="IPR001611">
    <property type="entry name" value="Leu-rich_rpt"/>
</dbReference>
<dbReference type="InterPro" id="IPR050216">
    <property type="entry name" value="LRR_domain-containing"/>
</dbReference>
<accession>A0AAD7BJX6</accession>
<feature type="region of interest" description="Disordered" evidence="3">
    <location>
        <begin position="364"/>
        <end position="387"/>
    </location>
</feature>
<feature type="compositionally biased region" description="Basic and acidic residues" evidence="3">
    <location>
        <begin position="62"/>
        <end position="72"/>
    </location>
</feature>
<dbReference type="SUPFAM" id="SSF52075">
    <property type="entry name" value="Outer arm dynein light chain 1"/>
    <property type="match status" value="1"/>
</dbReference>
<dbReference type="Gene3D" id="3.80.10.10">
    <property type="entry name" value="Ribonuclease Inhibitor"/>
    <property type="match status" value="1"/>
</dbReference>
<dbReference type="Pfam" id="PF00560">
    <property type="entry name" value="LRR_1"/>
    <property type="match status" value="1"/>
</dbReference>
<proteinExistence type="predicted"/>
<evidence type="ECO:0000256" key="1">
    <source>
        <dbReference type="ARBA" id="ARBA00022614"/>
    </source>
</evidence>
<dbReference type="AlphaFoldDB" id="A0AAD7BJX6"/>
<reference evidence="4" key="1">
    <citation type="submission" date="2023-03" db="EMBL/GenBank/DDBJ databases">
        <title>Massive genome expansion in bonnet fungi (Mycena s.s.) driven by repeated elements and novel gene families across ecological guilds.</title>
        <authorList>
            <consortium name="Lawrence Berkeley National Laboratory"/>
            <person name="Harder C.B."/>
            <person name="Miyauchi S."/>
            <person name="Viragh M."/>
            <person name="Kuo A."/>
            <person name="Thoen E."/>
            <person name="Andreopoulos B."/>
            <person name="Lu D."/>
            <person name="Skrede I."/>
            <person name="Drula E."/>
            <person name="Henrissat B."/>
            <person name="Morin E."/>
            <person name="Kohler A."/>
            <person name="Barry K."/>
            <person name="LaButti K."/>
            <person name="Morin E."/>
            <person name="Salamov A."/>
            <person name="Lipzen A."/>
            <person name="Mereny Z."/>
            <person name="Hegedus B."/>
            <person name="Baldrian P."/>
            <person name="Stursova M."/>
            <person name="Weitz H."/>
            <person name="Taylor A."/>
            <person name="Grigoriev I.V."/>
            <person name="Nagy L.G."/>
            <person name="Martin F."/>
            <person name="Kauserud H."/>
        </authorList>
    </citation>
    <scope>NUCLEOTIDE SEQUENCE</scope>
    <source>
        <strain evidence="4">9284</strain>
    </source>
</reference>
<keyword evidence="2" id="KW-0677">Repeat</keyword>
<evidence type="ECO:0000313" key="4">
    <source>
        <dbReference type="EMBL" id="KAJ7623258.1"/>
    </source>
</evidence>
<dbReference type="EMBL" id="JARKIF010000014">
    <property type="protein sequence ID" value="KAJ7623258.1"/>
    <property type="molecule type" value="Genomic_DNA"/>
</dbReference>